<evidence type="ECO:0000313" key="8">
    <source>
        <dbReference type="Proteomes" id="UP001235939"/>
    </source>
</evidence>
<proteinExistence type="inferred from homology"/>
<evidence type="ECO:0000256" key="4">
    <source>
        <dbReference type="ARBA" id="ARBA00023315"/>
    </source>
</evidence>
<evidence type="ECO:0000256" key="3">
    <source>
        <dbReference type="ARBA" id="ARBA00022679"/>
    </source>
</evidence>
<dbReference type="InterPro" id="IPR050087">
    <property type="entry name" value="AON_synthase_class-II"/>
</dbReference>
<dbReference type="InterPro" id="IPR015424">
    <property type="entry name" value="PyrdxlP-dep_Trfase"/>
</dbReference>
<dbReference type="Gene3D" id="3.90.1150.10">
    <property type="entry name" value="Aspartate Aminotransferase, domain 1"/>
    <property type="match status" value="1"/>
</dbReference>
<evidence type="ECO:0000313" key="7">
    <source>
        <dbReference type="EMBL" id="UYV85096.1"/>
    </source>
</evidence>
<organism evidence="7 8">
    <name type="scientific">Cordylochernes scorpioides</name>
    <dbReference type="NCBI Taxonomy" id="51811"/>
    <lineage>
        <taxon>Eukaryota</taxon>
        <taxon>Metazoa</taxon>
        <taxon>Ecdysozoa</taxon>
        <taxon>Arthropoda</taxon>
        <taxon>Chelicerata</taxon>
        <taxon>Arachnida</taxon>
        <taxon>Pseudoscorpiones</taxon>
        <taxon>Cheliferoidea</taxon>
        <taxon>Chernetidae</taxon>
        <taxon>Cordylochernes</taxon>
    </lineage>
</organism>
<reference evidence="7 8" key="1">
    <citation type="submission" date="2022-03" db="EMBL/GenBank/DDBJ databases">
        <title>A chromosomal length assembly of Cordylochernes scorpioides.</title>
        <authorList>
            <person name="Zeh D."/>
            <person name="Zeh J."/>
        </authorList>
    </citation>
    <scope>NUCLEOTIDE SEQUENCE [LARGE SCALE GENOMIC DNA]</scope>
    <source>
        <strain evidence="7">IN4F17</strain>
        <tissue evidence="7">Whole Body</tissue>
    </source>
</reference>
<evidence type="ECO:0000259" key="6">
    <source>
        <dbReference type="Pfam" id="PF00155"/>
    </source>
</evidence>
<dbReference type="PANTHER" id="PTHR13693:SF102">
    <property type="entry name" value="2-AMINO-3-KETOBUTYRATE COENZYME A LIGASE, MITOCHONDRIAL"/>
    <property type="match status" value="1"/>
</dbReference>
<dbReference type="EMBL" id="CP092886">
    <property type="protein sequence ID" value="UYV85096.1"/>
    <property type="molecule type" value="Genomic_DNA"/>
</dbReference>
<feature type="compositionally biased region" description="Acidic residues" evidence="5">
    <location>
        <begin position="74"/>
        <end position="84"/>
    </location>
</feature>
<sequence>MKLSQANHFKYPLELLAPETASQELLPRTVPSYRYAVLISAASCQIPNEASPKHGPLTYALGLKTRSKAKDDNQDPPDNQEEEASSWNPITGKTKALLQLDKALQHAQESLFNSADLKGIERDKGDNHPICPVMLGDAKLATIFADKMLEQGIYVIGFSYPVVPKGKARIRVQISAAHSTEEILTIIEAFENVGKELKII</sequence>
<evidence type="ECO:0000256" key="5">
    <source>
        <dbReference type="SAM" id="MobiDB-lite"/>
    </source>
</evidence>
<comment type="similarity">
    <text evidence="2">Belongs to the class-II pyridoxal-phosphate-dependent aminotransferase family.</text>
</comment>
<name>A0ABY6LXR2_9ARAC</name>
<dbReference type="InterPro" id="IPR004839">
    <property type="entry name" value="Aminotransferase_I/II_large"/>
</dbReference>
<keyword evidence="4" id="KW-0012">Acyltransferase</keyword>
<dbReference type="InterPro" id="IPR015422">
    <property type="entry name" value="PyrdxlP-dep_Trfase_small"/>
</dbReference>
<dbReference type="SUPFAM" id="SSF53383">
    <property type="entry name" value="PLP-dependent transferases"/>
    <property type="match status" value="1"/>
</dbReference>
<dbReference type="PANTHER" id="PTHR13693">
    <property type="entry name" value="CLASS II AMINOTRANSFERASE/8-AMINO-7-OXONONANOATE SYNTHASE"/>
    <property type="match status" value="1"/>
</dbReference>
<dbReference type="Proteomes" id="UP001235939">
    <property type="component" value="Chromosome X"/>
</dbReference>
<feature type="region of interest" description="Disordered" evidence="5">
    <location>
        <begin position="67"/>
        <end position="88"/>
    </location>
</feature>
<keyword evidence="3" id="KW-0808">Transferase</keyword>
<protein>
    <submittedName>
        <fullName evidence="7">GCAT</fullName>
    </submittedName>
</protein>
<comment type="cofactor">
    <cofactor evidence="1">
        <name>pyridoxal 5'-phosphate</name>
        <dbReference type="ChEBI" id="CHEBI:597326"/>
    </cofactor>
</comment>
<accession>A0ABY6LXR2</accession>
<gene>
    <name evidence="7" type="ORF">LAZ67_X004555</name>
</gene>
<keyword evidence="8" id="KW-1185">Reference proteome</keyword>
<evidence type="ECO:0000256" key="1">
    <source>
        <dbReference type="ARBA" id="ARBA00001933"/>
    </source>
</evidence>
<dbReference type="Pfam" id="PF00155">
    <property type="entry name" value="Aminotran_1_2"/>
    <property type="match status" value="1"/>
</dbReference>
<feature type="domain" description="Aminotransferase class I/classII large" evidence="6">
    <location>
        <begin position="125"/>
        <end position="190"/>
    </location>
</feature>
<evidence type="ECO:0000256" key="2">
    <source>
        <dbReference type="ARBA" id="ARBA00008392"/>
    </source>
</evidence>